<dbReference type="EMBL" id="FNDQ01000009">
    <property type="protein sequence ID" value="SDH64120.1"/>
    <property type="molecule type" value="Genomic_DNA"/>
</dbReference>
<dbReference type="STRING" id="702745.SAMN05421818_10924"/>
<gene>
    <name evidence="2" type="ORF">SAMN05421818_10924</name>
</gene>
<dbReference type="AlphaFoldDB" id="A0A1G8E319"/>
<dbReference type="Pfam" id="PF15418">
    <property type="entry name" value="DUF4625"/>
    <property type="match status" value="1"/>
</dbReference>
<dbReference type="Proteomes" id="UP000243588">
    <property type="component" value="Unassembled WGS sequence"/>
</dbReference>
<feature type="region of interest" description="Disordered" evidence="1">
    <location>
        <begin position="166"/>
        <end position="190"/>
    </location>
</feature>
<accession>A0A1G8E319</accession>
<proteinExistence type="predicted"/>
<keyword evidence="3" id="KW-1185">Reference proteome</keyword>
<evidence type="ECO:0008006" key="4">
    <source>
        <dbReference type="Google" id="ProtNLM"/>
    </source>
</evidence>
<name>A0A1G8E319_9FLAO</name>
<evidence type="ECO:0000313" key="2">
    <source>
        <dbReference type="EMBL" id="SDH64120.1"/>
    </source>
</evidence>
<evidence type="ECO:0000313" key="3">
    <source>
        <dbReference type="Proteomes" id="UP000243588"/>
    </source>
</evidence>
<dbReference type="InterPro" id="IPR027829">
    <property type="entry name" value="DUF4625"/>
</dbReference>
<evidence type="ECO:0000256" key="1">
    <source>
        <dbReference type="SAM" id="MobiDB-lite"/>
    </source>
</evidence>
<protein>
    <recommendedName>
        <fullName evidence="4">DUF4625 domain-containing protein</fullName>
    </recommendedName>
</protein>
<organism evidence="2 3">
    <name type="scientific">Myroides phaeus</name>
    <dbReference type="NCBI Taxonomy" id="702745"/>
    <lineage>
        <taxon>Bacteria</taxon>
        <taxon>Pseudomonadati</taxon>
        <taxon>Bacteroidota</taxon>
        <taxon>Flavobacteriia</taxon>
        <taxon>Flavobacteriales</taxon>
        <taxon>Flavobacteriaceae</taxon>
        <taxon>Myroides</taxon>
    </lineage>
</organism>
<reference evidence="3" key="1">
    <citation type="submission" date="2016-10" db="EMBL/GenBank/DDBJ databases">
        <authorList>
            <person name="Varghese N."/>
            <person name="Submissions S."/>
        </authorList>
    </citation>
    <scope>NUCLEOTIDE SEQUENCE [LARGE SCALE GENOMIC DNA]</scope>
    <source>
        <strain evidence="3">DSM 23313</strain>
    </source>
</reference>
<dbReference type="PROSITE" id="PS51257">
    <property type="entry name" value="PROKAR_LIPOPROTEIN"/>
    <property type="match status" value="1"/>
</dbReference>
<dbReference type="RefSeq" id="WP_090407754.1">
    <property type="nucleotide sequence ID" value="NZ_FNDQ01000009.1"/>
</dbReference>
<sequence>MKTVKNIFVLSILSIVGFSSCTTGDDGIDTEKPVVILNAPVEGAKLEAGKDIHFDMELSDNIALGRYKVDIHSNFDGHDHGSHNESHSIVVLHDDHDHDDDDENDNRKAFKFFRVWDDIYGQRNANVHHHEIVIPADVKRGAYHFMVQVLDKAGNQTMVFRNIEIVGPGEGNSGHDHDHDHEEGDHDHNH</sequence>
<feature type="compositionally biased region" description="Basic and acidic residues" evidence="1">
    <location>
        <begin position="173"/>
        <end position="190"/>
    </location>
</feature>